<comment type="caution">
    <text evidence="2">The sequence shown here is derived from an EMBL/GenBank/DDBJ whole genome shotgun (WGS) entry which is preliminary data.</text>
</comment>
<proteinExistence type="predicted"/>
<evidence type="ECO:0000313" key="3">
    <source>
        <dbReference type="Proteomes" id="UP001605036"/>
    </source>
</evidence>
<accession>A0ABD1XZ15</accession>
<gene>
    <name evidence="2" type="ORF">R1flu_025897</name>
</gene>
<protein>
    <submittedName>
        <fullName evidence="2">Uncharacterized protein</fullName>
    </submittedName>
</protein>
<reference evidence="2 3" key="1">
    <citation type="submission" date="2024-09" db="EMBL/GenBank/DDBJ databases">
        <title>Chromosome-scale assembly of Riccia fluitans.</title>
        <authorList>
            <person name="Paukszto L."/>
            <person name="Sawicki J."/>
            <person name="Karawczyk K."/>
            <person name="Piernik-Szablinska J."/>
            <person name="Szczecinska M."/>
            <person name="Mazdziarz M."/>
        </authorList>
    </citation>
    <scope>NUCLEOTIDE SEQUENCE [LARGE SCALE GENOMIC DNA]</scope>
    <source>
        <strain evidence="2">Rf_01</strain>
        <tissue evidence="2">Aerial parts of the thallus</tissue>
    </source>
</reference>
<dbReference type="AlphaFoldDB" id="A0ABD1XZ15"/>
<keyword evidence="1" id="KW-0472">Membrane</keyword>
<keyword evidence="3" id="KW-1185">Reference proteome</keyword>
<keyword evidence="1" id="KW-1133">Transmembrane helix</keyword>
<evidence type="ECO:0000256" key="1">
    <source>
        <dbReference type="SAM" id="Phobius"/>
    </source>
</evidence>
<name>A0ABD1XZ15_9MARC</name>
<feature type="transmembrane region" description="Helical" evidence="1">
    <location>
        <begin position="34"/>
        <end position="50"/>
    </location>
</feature>
<evidence type="ECO:0000313" key="2">
    <source>
        <dbReference type="EMBL" id="KAL2614205.1"/>
    </source>
</evidence>
<organism evidence="2 3">
    <name type="scientific">Riccia fluitans</name>
    <dbReference type="NCBI Taxonomy" id="41844"/>
    <lineage>
        <taxon>Eukaryota</taxon>
        <taxon>Viridiplantae</taxon>
        <taxon>Streptophyta</taxon>
        <taxon>Embryophyta</taxon>
        <taxon>Marchantiophyta</taxon>
        <taxon>Marchantiopsida</taxon>
        <taxon>Marchantiidae</taxon>
        <taxon>Marchantiales</taxon>
        <taxon>Ricciaceae</taxon>
        <taxon>Riccia</taxon>
    </lineage>
</organism>
<dbReference type="Proteomes" id="UP001605036">
    <property type="component" value="Unassembled WGS sequence"/>
</dbReference>
<sequence length="77" mass="8147">MGLNMKADAISFALDVFESESWCRAAAPTVVDSAYLAAGVGIGVAFLSIFRSGSFTSKVDDRGGQLTNTVHNQVLYT</sequence>
<keyword evidence="1" id="KW-0812">Transmembrane</keyword>
<dbReference type="EMBL" id="JBHFFA010000007">
    <property type="protein sequence ID" value="KAL2614205.1"/>
    <property type="molecule type" value="Genomic_DNA"/>
</dbReference>